<dbReference type="InterPro" id="IPR011108">
    <property type="entry name" value="RMMBL"/>
</dbReference>
<evidence type="ECO:0000256" key="6">
    <source>
        <dbReference type="ARBA" id="ARBA00022833"/>
    </source>
</evidence>
<reference evidence="15 16" key="1">
    <citation type="submission" date="2021-03" db="EMBL/GenBank/DDBJ databases">
        <title>Genomic Encyclopedia of Type Strains, Phase IV (KMG-IV): sequencing the most valuable type-strain genomes for metagenomic binning, comparative biology and taxonomic classification.</title>
        <authorList>
            <person name="Goeker M."/>
        </authorList>
    </citation>
    <scope>NUCLEOTIDE SEQUENCE [LARGE SCALE GENOMIC DNA]</scope>
    <source>
        <strain evidence="15 16">DSM 24738</strain>
    </source>
</reference>
<evidence type="ECO:0000256" key="10">
    <source>
        <dbReference type="ARBA" id="ARBA00034301"/>
    </source>
</evidence>
<comment type="catalytic activity">
    <reaction evidence="11">
        <text>3',5'-cyclic UMP + H2O = UMP + H(+)</text>
        <dbReference type="Rhea" id="RHEA:70575"/>
        <dbReference type="ChEBI" id="CHEBI:15377"/>
        <dbReference type="ChEBI" id="CHEBI:15378"/>
        <dbReference type="ChEBI" id="CHEBI:57865"/>
        <dbReference type="ChEBI" id="CHEBI:184387"/>
    </reaction>
    <physiologicalReaction direction="left-to-right" evidence="11">
        <dbReference type="Rhea" id="RHEA:70576"/>
    </physiologicalReaction>
</comment>
<dbReference type="NCBIfam" id="TIGR00649">
    <property type="entry name" value="MG423"/>
    <property type="match status" value="1"/>
</dbReference>
<evidence type="ECO:0000256" key="4">
    <source>
        <dbReference type="ARBA" id="ARBA00022759"/>
    </source>
</evidence>
<dbReference type="Proteomes" id="UP001519343">
    <property type="component" value="Unassembled WGS sequence"/>
</dbReference>
<dbReference type="Gene3D" id="3.40.50.10710">
    <property type="entry name" value="Metallo-hydrolase/oxidoreductase"/>
    <property type="match status" value="1"/>
</dbReference>
<protein>
    <recommendedName>
        <fullName evidence="12 13">Ribonuclease J</fullName>
        <shortName evidence="12">RNase J</shortName>
        <ecNumber evidence="12 13">3.1.-.-</ecNumber>
    </recommendedName>
</protein>
<keyword evidence="7 12" id="KW-0269">Exonuclease</keyword>
<organism evidence="15 16">
    <name type="scientific">Ammoniphilus resinae</name>
    <dbReference type="NCBI Taxonomy" id="861532"/>
    <lineage>
        <taxon>Bacteria</taxon>
        <taxon>Bacillati</taxon>
        <taxon>Bacillota</taxon>
        <taxon>Bacilli</taxon>
        <taxon>Bacillales</taxon>
        <taxon>Paenibacillaceae</taxon>
        <taxon>Aneurinibacillus group</taxon>
        <taxon>Ammoniphilus</taxon>
    </lineage>
</organism>
<dbReference type="EC" id="3.1.-.-" evidence="12 13"/>
<evidence type="ECO:0000256" key="13">
    <source>
        <dbReference type="PIRNR" id="PIRNR004803"/>
    </source>
</evidence>
<comment type="subcellular location">
    <subcellularLocation>
        <location evidence="12 13">Cytoplasm</location>
    </subcellularLocation>
</comment>
<dbReference type="InterPro" id="IPR030854">
    <property type="entry name" value="RNase_J_bac"/>
</dbReference>
<dbReference type="EMBL" id="JAGGKT010000001">
    <property type="protein sequence ID" value="MBP1930602.1"/>
    <property type="molecule type" value="Genomic_DNA"/>
</dbReference>
<keyword evidence="16" id="KW-1185">Reference proteome</keyword>
<comment type="catalytic activity">
    <reaction evidence="9">
        <text>3',5'-cyclic CMP + H2O = CMP + H(+)</text>
        <dbReference type="Rhea" id="RHEA:72675"/>
        <dbReference type="ChEBI" id="CHEBI:15377"/>
        <dbReference type="ChEBI" id="CHEBI:15378"/>
        <dbReference type="ChEBI" id="CHEBI:58003"/>
        <dbReference type="ChEBI" id="CHEBI:60377"/>
    </reaction>
    <physiologicalReaction direction="left-to-right" evidence="9">
        <dbReference type="Rhea" id="RHEA:72676"/>
    </physiologicalReaction>
</comment>
<dbReference type="HAMAP" id="MF_01491">
    <property type="entry name" value="RNase_J_bact"/>
    <property type="match status" value="1"/>
</dbReference>
<keyword evidence="2 12" id="KW-0540">Nuclease</keyword>
<dbReference type="InterPro" id="IPR004613">
    <property type="entry name" value="RNase_J"/>
</dbReference>
<keyword evidence="12" id="KW-0698">rRNA processing</keyword>
<dbReference type="Pfam" id="PF07521">
    <property type="entry name" value="RMMBL"/>
    <property type="match status" value="1"/>
</dbReference>
<keyword evidence="1 12" id="KW-0963">Cytoplasm</keyword>
<gene>
    <name evidence="12" type="primary">rnj</name>
    <name evidence="15" type="ORF">J2Z37_000589</name>
</gene>
<proteinExistence type="inferred from homology"/>
<accession>A0ABS4GK10</accession>
<sequence length="554" mass="61348">MKDNLSPLRVFALGGLGEIGKNMYVVEYGEDIIVIDSGLKFPEEDMLGIDLVIPDISYLVENVDRVRGILLTHGHEDHIGALPFVLKELNVPLYGTKLTLGLAKVKLQEHGLMNRVQIHEIQDSTVLKLGQLRASFFRVNHSIPDAVGIAIESPQGIIVHTGDFKFDYTPVGEKADIAKMAGWGDKGVLCLLSDSTNSERPGHTLSERTVGETIKEVFHKSDGRIIFATFASNVYRLQQVIEAADLYGRKIAVIGRSMENVFKIGAELGYLNIPKGMLIEVNEIDRFSAHQVVIVCTGSQGEPMAALTRIATGSHRTVKIYPGDTVIIAAQPIPGNARFVGRTIDLLMRAGADVVFGSVSGFHVSGHGSQEELKLMLNLFRPKYFIPIHGEYRMLMMHKKLAEATGVPSENIFILDNGEPVEFQNGQASKVGKVQAGMILIDGKGVGDIGNIVLRDRRKLSEDGLIVVVVTINKEQWKVVSGPDLVTRGFVYVRESEEMLNEATKLVQQSLQRLTERNVKEWSQLKSKVIDVLEPYFYEKTQRKPMILPVIMEV</sequence>
<comment type="caution">
    <text evidence="15">The sequence shown here is derived from an EMBL/GenBank/DDBJ whole genome shotgun (WGS) entry which is preliminary data.</text>
</comment>
<comment type="function">
    <text evidence="12">An RNase that has 5'-3' exonuclease and possibly endonuclease activity. Involved in maturation of rRNA and in some organisms also mRNA maturation and/or decay.</text>
</comment>
<dbReference type="PROSITE" id="PS01292">
    <property type="entry name" value="UPF0036"/>
    <property type="match status" value="1"/>
</dbReference>
<dbReference type="InterPro" id="IPR055132">
    <property type="entry name" value="RNase_J_b_CASP"/>
</dbReference>
<comment type="function">
    <text evidence="10">Counteracts the endogenous Pycsar antiviral defense system. Phosphodiesterase that enables metal-dependent hydrolysis of host cyclic nucleotide Pycsar defense signals such as cCMP and cUMP.</text>
</comment>
<dbReference type="Gene3D" id="3.60.15.10">
    <property type="entry name" value="Ribonuclease Z/Hydroxyacylglutathione hydrolase-like"/>
    <property type="match status" value="1"/>
</dbReference>
<evidence type="ECO:0000256" key="12">
    <source>
        <dbReference type="HAMAP-Rule" id="MF_01491"/>
    </source>
</evidence>
<evidence type="ECO:0000256" key="3">
    <source>
        <dbReference type="ARBA" id="ARBA00022723"/>
    </source>
</evidence>
<dbReference type="InterPro" id="IPR042173">
    <property type="entry name" value="RNase_J_2"/>
</dbReference>
<evidence type="ECO:0000256" key="2">
    <source>
        <dbReference type="ARBA" id="ARBA00022722"/>
    </source>
</evidence>
<comment type="similarity">
    <text evidence="12 13">Belongs to the metallo-beta-lactamase superfamily. RNA-metabolizing metallo-beta-lactamase-like family. Bacterial RNase J subfamily.</text>
</comment>
<dbReference type="CDD" id="cd07714">
    <property type="entry name" value="RNaseJ_MBL-fold"/>
    <property type="match status" value="1"/>
</dbReference>
<dbReference type="Pfam" id="PF00753">
    <property type="entry name" value="Lactamase_B"/>
    <property type="match status" value="1"/>
</dbReference>
<keyword evidence="8 12" id="KW-0694">RNA-binding</keyword>
<dbReference type="GO" id="GO:0016787">
    <property type="term" value="F:hydrolase activity"/>
    <property type="evidence" value="ECO:0007669"/>
    <property type="project" value="UniProtKB-KW"/>
</dbReference>
<dbReference type="InterPro" id="IPR036866">
    <property type="entry name" value="RibonucZ/Hydroxyglut_hydro"/>
</dbReference>
<feature type="binding site" evidence="12">
    <location>
        <begin position="363"/>
        <end position="367"/>
    </location>
    <ligand>
        <name>substrate</name>
    </ligand>
</feature>
<evidence type="ECO:0000256" key="5">
    <source>
        <dbReference type="ARBA" id="ARBA00022801"/>
    </source>
</evidence>
<dbReference type="Pfam" id="PF22505">
    <property type="entry name" value="RNase_J_b_CASP"/>
    <property type="match status" value="1"/>
</dbReference>
<comment type="cofactor">
    <cofactor evidence="13">
        <name>Zn(2+)</name>
        <dbReference type="ChEBI" id="CHEBI:29105"/>
    </cofactor>
    <text evidence="13">Binds 2 Zn(2+) ions per subunit. It is not clear if Zn(2+) or Mg(2+) is physiologically important.</text>
</comment>
<evidence type="ECO:0000313" key="15">
    <source>
        <dbReference type="EMBL" id="MBP1930602.1"/>
    </source>
</evidence>
<evidence type="ECO:0000256" key="8">
    <source>
        <dbReference type="ARBA" id="ARBA00022884"/>
    </source>
</evidence>
<evidence type="ECO:0000313" key="16">
    <source>
        <dbReference type="Proteomes" id="UP001519343"/>
    </source>
</evidence>
<evidence type="ECO:0000256" key="9">
    <source>
        <dbReference type="ARBA" id="ARBA00034221"/>
    </source>
</evidence>
<dbReference type="SUPFAM" id="SSF56281">
    <property type="entry name" value="Metallo-hydrolase/oxidoreductase"/>
    <property type="match status" value="1"/>
</dbReference>
<dbReference type="InterPro" id="IPR001279">
    <property type="entry name" value="Metallo-B-lactamas"/>
</dbReference>
<keyword evidence="4 12" id="KW-0255">Endonuclease</keyword>
<evidence type="ECO:0000256" key="11">
    <source>
        <dbReference type="ARBA" id="ARBA00048505"/>
    </source>
</evidence>
<dbReference type="Pfam" id="PF17770">
    <property type="entry name" value="RNase_J_C"/>
    <property type="match status" value="1"/>
</dbReference>
<dbReference type="SMART" id="SM00849">
    <property type="entry name" value="Lactamase_B"/>
    <property type="match status" value="1"/>
</dbReference>
<feature type="domain" description="Metallo-beta-lactamase" evidence="14">
    <location>
        <begin position="20"/>
        <end position="214"/>
    </location>
</feature>
<dbReference type="InterPro" id="IPR041636">
    <property type="entry name" value="RNase_J_C"/>
</dbReference>
<dbReference type="InterPro" id="IPR001587">
    <property type="entry name" value="RNase_J_CS"/>
</dbReference>
<evidence type="ECO:0000256" key="7">
    <source>
        <dbReference type="ARBA" id="ARBA00022839"/>
    </source>
</evidence>
<keyword evidence="3 13" id="KW-0479">Metal-binding</keyword>
<name>A0ABS4GK10_9BACL</name>
<dbReference type="PANTHER" id="PTHR43694:SF1">
    <property type="entry name" value="RIBONUCLEASE J"/>
    <property type="match status" value="1"/>
</dbReference>
<keyword evidence="6" id="KW-0862">Zinc</keyword>
<dbReference type="PIRSF" id="PIRSF004803">
    <property type="entry name" value="RnjA"/>
    <property type="match status" value="1"/>
</dbReference>
<dbReference type="RefSeq" id="WP_280922141.1">
    <property type="nucleotide sequence ID" value="NZ_JAGGKT010000001.1"/>
</dbReference>
<dbReference type="Gene3D" id="3.10.20.580">
    <property type="match status" value="1"/>
</dbReference>
<evidence type="ECO:0000256" key="1">
    <source>
        <dbReference type="ARBA" id="ARBA00022490"/>
    </source>
</evidence>
<keyword evidence="5 12" id="KW-0378">Hydrolase</keyword>
<dbReference type="NCBIfam" id="NF047419">
    <property type="entry name" value="RNase_J1_RnjA"/>
    <property type="match status" value="1"/>
</dbReference>
<comment type="subunit">
    <text evidence="12">Homodimer, may be a subunit of the RNA degradosome.</text>
</comment>
<dbReference type="PANTHER" id="PTHR43694">
    <property type="entry name" value="RIBONUCLEASE J"/>
    <property type="match status" value="1"/>
</dbReference>
<evidence type="ECO:0000259" key="14">
    <source>
        <dbReference type="SMART" id="SM00849"/>
    </source>
</evidence>